<sequence length="267" mass="27609">MAEEGQEDQEGHASVRVERAGPVTTVVLSRPAARNAVDGPTARQLAAAFRAFDADEDARVAVLWGEGGTFCAGADLKAVGTARGNRVAPDGDGPMGPTRMRLGKPVIAAIAGHAVAGGLELALWCDLRVAEADAVLGVFCRRWGVPLIDGGTVRLPRLIGAGRAMDLVLTGRPVPAAEALDIGLVNRVVPTGTARTAAERLAAELARLPQACLRSDRASLLDQEGRDEETAMATELRYGQAVLAEGLVGAARFAAGAGRHGAVDDAR</sequence>
<accession>A0A2N8PA50</accession>
<dbReference type="GO" id="GO:0004300">
    <property type="term" value="F:enoyl-CoA hydratase activity"/>
    <property type="evidence" value="ECO:0007669"/>
    <property type="project" value="UniProtKB-EC"/>
</dbReference>
<dbReference type="NCBIfam" id="NF006108">
    <property type="entry name" value="PRK08259.1"/>
    <property type="match status" value="1"/>
</dbReference>
<evidence type="ECO:0000313" key="3">
    <source>
        <dbReference type="EMBL" id="PNE37903.1"/>
    </source>
</evidence>
<evidence type="ECO:0000313" key="4">
    <source>
        <dbReference type="Proteomes" id="UP000236047"/>
    </source>
</evidence>
<evidence type="ECO:0000256" key="2">
    <source>
        <dbReference type="RuleBase" id="RU003707"/>
    </source>
</evidence>
<protein>
    <submittedName>
        <fullName evidence="3">Enoyl-CoA hydratase</fullName>
        <ecNumber evidence="3">4.2.1.17</ecNumber>
    </submittedName>
</protein>
<dbReference type="Proteomes" id="UP000236047">
    <property type="component" value="Unassembled WGS sequence"/>
</dbReference>
<dbReference type="EMBL" id="LJSN01000003">
    <property type="protein sequence ID" value="PNE37903.1"/>
    <property type="molecule type" value="Genomic_DNA"/>
</dbReference>
<dbReference type="CDD" id="cd06558">
    <property type="entry name" value="crotonase-like"/>
    <property type="match status" value="1"/>
</dbReference>
<dbReference type="InterPro" id="IPR001753">
    <property type="entry name" value="Enoyl-CoA_hydra/iso"/>
</dbReference>
<name>A0A2N8PA50_STRNR</name>
<dbReference type="PANTHER" id="PTHR43802">
    <property type="entry name" value="ENOYL-COA HYDRATASE"/>
    <property type="match status" value="1"/>
</dbReference>
<comment type="similarity">
    <text evidence="1 2">Belongs to the enoyl-CoA hydratase/isomerase family.</text>
</comment>
<keyword evidence="4" id="KW-1185">Reference proteome</keyword>
<dbReference type="PANTHER" id="PTHR43802:SF1">
    <property type="entry name" value="IP11341P-RELATED"/>
    <property type="match status" value="1"/>
</dbReference>
<dbReference type="EC" id="4.2.1.17" evidence="3"/>
<organism evidence="3 4">
    <name type="scientific">Streptomyces noursei</name>
    <name type="common">Streptomyces albulus</name>
    <dbReference type="NCBI Taxonomy" id="1971"/>
    <lineage>
        <taxon>Bacteria</taxon>
        <taxon>Bacillati</taxon>
        <taxon>Actinomycetota</taxon>
        <taxon>Actinomycetes</taxon>
        <taxon>Kitasatosporales</taxon>
        <taxon>Streptomycetaceae</taxon>
        <taxon>Streptomyces</taxon>
    </lineage>
</organism>
<evidence type="ECO:0000256" key="1">
    <source>
        <dbReference type="ARBA" id="ARBA00005254"/>
    </source>
</evidence>
<dbReference type="InterPro" id="IPR018376">
    <property type="entry name" value="Enoyl-CoA_hyd/isom_CS"/>
</dbReference>
<reference evidence="4" key="1">
    <citation type="submission" date="2015-09" db="EMBL/GenBank/DDBJ databases">
        <authorList>
            <person name="Graham D.E."/>
            <person name="Mahan K.M."/>
            <person name="Klingeman D.M."/>
            <person name="Fida T."/>
            <person name="Giannone R.J."/>
            <person name="Hettich R.L."/>
            <person name="Parry R.J."/>
            <person name="Spain J.C."/>
        </authorList>
    </citation>
    <scope>NUCLEOTIDE SEQUENCE [LARGE SCALE GENOMIC DNA]</scope>
    <source>
        <strain evidence="4">JCM 4701</strain>
    </source>
</reference>
<dbReference type="PROSITE" id="PS00166">
    <property type="entry name" value="ENOYL_COA_HYDRATASE"/>
    <property type="match status" value="1"/>
</dbReference>
<dbReference type="Gene3D" id="1.10.287.2460">
    <property type="match status" value="1"/>
</dbReference>
<proteinExistence type="inferred from homology"/>
<comment type="caution">
    <text evidence="3">The sequence shown here is derived from an EMBL/GenBank/DDBJ whole genome shotgun (WGS) entry which is preliminary data.</text>
</comment>
<dbReference type="RefSeq" id="WP_102925455.1">
    <property type="nucleotide sequence ID" value="NZ_LJSN01000003.1"/>
</dbReference>
<gene>
    <name evidence="3" type="ORF">AOB60_27280</name>
</gene>
<dbReference type="InterPro" id="IPR029045">
    <property type="entry name" value="ClpP/crotonase-like_dom_sf"/>
</dbReference>
<dbReference type="SUPFAM" id="SSF52096">
    <property type="entry name" value="ClpP/crotonase"/>
    <property type="match status" value="1"/>
</dbReference>
<keyword evidence="3" id="KW-0456">Lyase</keyword>
<dbReference type="Gene3D" id="3.90.226.10">
    <property type="entry name" value="2-enoyl-CoA Hydratase, Chain A, domain 1"/>
    <property type="match status" value="1"/>
</dbReference>
<dbReference type="AlphaFoldDB" id="A0A2N8PA50"/>
<dbReference type="Pfam" id="PF00378">
    <property type="entry name" value="ECH_1"/>
    <property type="match status" value="1"/>
</dbReference>